<dbReference type="SUPFAM" id="SSF54928">
    <property type="entry name" value="RNA-binding domain, RBD"/>
    <property type="match status" value="1"/>
</dbReference>
<feature type="domain" description="RRM" evidence="3">
    <location>
        <begin position="409"/>
        <end position="489"/>
    </location>
</feature>
<evidence type="ECO:0000313" key="5">
    <source>
        <dbReference type="Proteomes" id="UP001472866"/>
    </source>
</evidence>
<evidence type="ECO:0000256" key="2">
    <source>
        <dbReference type="SAM" id="MobiDB-lite"/>
    </source>
</evidence>
<accession>A0AAX4P5U8</accession>
<dbReference type="GO" id="GO:0003723">
    <property type="term" value="F:RNA binding"/>
    <property type="evidence" value="ECO:0007669"/>
    <property type="project" value="UniProtKB-UniRule"/>
</dbReference>
<dbReference type="Proteomes" id="UP001472866">
    <property type="component" value="Chromosome 04"/>
</dbReference>
<dbReference type="InterPro" id="IPR010298">
    <property type="entry name" value="YacP-like"/>
</dbReference>
<organism evidence="4 5">
    <name type="scientific">Chloropicon roscoffensis</name>
    <dbReference type="NCBI Taxonomy" id="1461544"/>
    <lineage>
        <taxon>Eukaryota</taxon>
        <taxon>Viridiplantae</taxon>
        <taxon>Chlorophyta</taxon>
        <taxon>Chloropicophyceae</taxon>
        <taxon>Chloropicales</taxon>
        <taxon>Chloropicaceae</taxon>
        <taxon>Chloropicon</taxon>
    </lineage>
</organism>
<evidence type="ECO:0000313" key="4">
    <source>
        <dbReference type="EMBL" id="WZN61395.1"/>
    </source>
</evidence>
<dbReference type="InterPro" id="IPR035979">
    <property type="entry name" value="RBD_domain_sf"/>
</dbReference>
<feature type="region of interest" description="Disordered" evidence="2">
    <location>
        <begin position="1"/>
        <end position="106"/>
    </location>
</feature>
<feature type="compositionally biased region" description="Basic residues" evidence="2">
    <location>
        <begin position="320"/>
        <end position="336"/>
    </location>
</feature>
<feature type="compositionally biased region" description="Basic residues" evidence="2">
    <location>
        <begin position="79"/>
        <end position="89"/>
    </location>
</feature>
<dbReference type="Pfam" id="PF05991">
    <property type="entry name" value="NYN_YacP"/>
    <property type="match status" value="1"/>
</dbReference>
<feature type="region of interest" description="Disordered" evidence="2">
    <location>
        <begin position="471"/>
        <end position="504"/>
    </location>
</feature>
<feature type="compositionally biased region" description="Acidic residues" evidence="2">
    <location>
        <begin position="289"/>
        <end position="302"/>
    </location>
</feature>
<keyword evidence="5" id="KW-1185">Reference proteome</keyword>
<dbReference type="Gene3D" id="3.30.70.330">
    <property type="match status" value="1"/>
</dbReference>
<evidence type="ECO:0000259" key="3">
    <source>
        <dbReference type="PROSITE" id="PS50102"/>
    </source>
</evidence>
<dbReference type="Pfam" id="PF00076">
    <property type="entry name" value="RRM_1"/>
    <property type="match status" value="1"/>
</dbReference>
<feature type="compositionally biased region" description="Basic and acidic residues" evidence="2">
    <location>
        <begin position="471"/>
        <end position="481"/>
    </location>
</feature>
<dbReference type="EMBL" id="CP151504">
    <property type="protein sequence ID" value="WZN61395.1"/>
    <property type="molecule type" value="Genomic_DNA"/>
</dbReference>
<dbReference type="SMART" id="SM00360">
    <property type="entry name" value="RRM"/>
    <property type="match status" value="1"/>
</dbReference>
<name>A0AAX4P5U8_9CHLO</name>
<evidence type="ECO:0000256" key="1">
    <source>
        <dbReference type="PROSITE-ProRule" id="PRU00176"/>
    </source>
</evidence>
<feature type="compositionally biased region" description="Basic residues" evidence="2">
    <location>
        <begin position="493"/>
        <end position="504"/>
    </location>
</feature>
<proteinExistence type="predicted"/>
<dbReference type="InterPro" id="IPR012677">
    <property type="entry name" value="Nucleotide-bd_a/b_plait_sf"/>
</dbReference>
<dbReference type="AlphaFoldDB" id="A0AAX4P5U8"/>
<dbReference type="PANTHER" id="PTHR34547:SF1">
    <property type="entry name" value="YACP-LIKE NYN DOMAIN PROTEIN"/>
    <property type="match status" value="1"/>
</dbReference>
<dbReference type="InterPro" id="IPR000504">
    <property type="entry name" value="RRM_dom"/>
</dbReference>
<protein>
    <submittedName>
        <fullName evidence="4">YacP-like NYN domain-containing protein</fullName>
    </submittedName>
</protein>
<feature type="compositionally biased region" description="Basic and acidic residues" evidence="2">
    <location>
        <begin position="377"/>
        <end position="386"/>
    </location>
</feature>
<dbReference type="PANTHER" id="PTHR34547">
    <property type="entry name" value="YACP-LIKE NYN DOMAIN PROTEIN"/>
    <property type="match status" value="1"/>
</dbReference>
<keyword evidence="1" id="KW-0694">RNA-binding</keyword>
<feature type="compositionally biased region" description="Low complexity" evidence="2">
    <location>
        <begin position="1"/>
        <end position="20"/>
    </location>
</feature>
<feature type="compositionally biased region" description="Basic and acidic residues" evidence="2">
    <location>
        <begin position="61"/>
        <end position="74"/>
    </location>
</feature>
<gene>
    <name evidence="4" type="ORF">HKI87_04g29300</name>
</gene>
<dbReference type="PROSITE" id="PS50102">
    <property type="entry name" value="RRM"/>
    <property type="match status" value="1"/>
</dbReference>
<reference evidence="4 5" key="1">
    <citation type="submission" date="2024-03" db="EMBL/GenBank/DDBJ databases">
        <title>Complete genome sequence of the green alga Chloropicon roscoffensis RCC1871.</title>
        <authorList>
            <person name="Lemieux C."/>
            <person name="Pombert J.-F."/>
            <person name="Otis C."/>
            <person name="Turmel M."/>
        </authorList>
    </citation>
    <scope>NUCLEOTIDE SEQUENCE [LARGE SCALE GENOMIC DNA]</scope>
    <source>
        <strain evidence="4 5">RCC1871</strain>
    </source>
</reference>
<sequence>MVSRSGVGASSSARMAATSRVPRPRLTSSHRRRLPTWCAGSGDSPVDRVQVADSKVSLKQQIREAARGGEDSRPLKPLPRTKFRQQRRPSKAEEDEDDVEEVGPTHTVGNRERRRLGQTQMLIVDGYNVCGCWPKLKEPFRAGRIEESRNLLIEELSFFADVRILVVFDAANATEPTKTRVTEWLDIVFVSDADEYIDSYVPKDGDADICVVTSDNLTRSLAGTAGARLMSSADFVAHVEDTKAKDTKELKVLSLMDQQRGALRFALKEDARNRLLRMRQSLPSRPAAEEEEEIEEEGEVEEGGPLGGAEGGAKATSRSSPRRRGRGRPSKPKPRGGKVTDVLPSANPLSMLGSSADSRLMSLRGALPSRPTGEECEAAKEQKEAVEEGQEIAEKAPAPAAAADAGVTNTLFVGRLPDGFGNADLKKLFESHGAVRECKVIMDRAPGRPPVSKGYGFVTMDAAEAREAMGRLDGRQVDGRRIAVKVARGGDKRGRKGQRKGRKP</sequence>
<feature type="region of interest" description="Disordered" evidence="2">
    <location>
        <begin position="278"/>
        <end position="403"/>
    </location>
</feature>